<dbReference type="EMBL" id="FNGP01000002">
    <property type="protein sequence ID" value="SDL37264.1"/>
    <property type="molecule type" value="Genomic_DNA"/>
</dbReference>
<sequence length="139" mass="15431">MPRRRDRHDRGLRGPLAAPGSPVTLHHRTSRVAYFNECLTDAIAEVLANDAEALEDIVVGIEDVPHLTTRWSGDRVPLSAALEATRTQPAQIVLYERPIEHRASSPAQLKRLVHRTLVEQLSTLTGRSIADLGGDEDWD</sequence>
<dbReference type="Pfam" id="PF06262">
    <property type="entry name" value="Zincin_1"/>
    <property type="match status" value="1"/>
</dbReference>
<organism evidence="2 3">
    <name type="scientific">Tessaracoccus oleiagri</name>
    <dbReference type="NCBI Taxonomy" id="686624"/>
    <lineage>
        <taxon>Bacteria</taxon>
        <taxon>Bacillati</taxon>
        <taxon>Actinomycetota</taxon>
        <taxon>Actinomycetes</taxon>
        <taxon>Propionibacteriales</taxon>
        <taxon>Propionibacteriaceae</taxon>
        <taxon>Tessaracoccus</taxon>
    </lineage>
</organism>
<accession>A0A1G9JJJ6</accession>
<dbReference type="SUPFAM" id="SSF55486">
    <property type="entry name" value="Metalloproteases ('zincins'), catalytic domain"/>
    <property type="match status" value="1"/>
</dbReference>
<gene>
    <name evidence="2" type="ORF">SAMN04488242_1270</name>
</gene>
<proteinExistence type="predicted"/>
<dbReference type="CDD" id="cd12954">
    <property type="entry name" value="MMP_TTHA0227_like_1"/>
    <property type="match status" value="1"/>
</dbReference>
<name>A0A1G9JJJ6_9ACTN</name>
<dbReference type="RefSeq" id="WP_093250053.1">
    <property type="nucleotide sequence ID" value="NZ_FNGP01000002.1"/>
</dbReference>
<evidence type="ECO:0000313" key="3">
    <source>
        <dbReference type="Proteomes" id="UP000199475"/>
    </source>
</evidence>
<dbReference type="InterPro" id="IPR010428">
    <property type="entry name" value="Zincin_1"/>
</dbReference>
<feature type="region of interest" description="Disordered" evidence="1">
    <location>
        <begin position="1"/>
        <end position="23"/>
    </location>
</feature>
<dbReference type="OrthoDB" id="4966605at2"/>
<evidence type="ECO:0000313" key="2">
    <source>
        <dbReference type="EMBL" id="SDL37264.1"/>
    </source>
</evidence>
<dbReference type="Gene3D" id="3.30.2010.20">
    <property type="match status" value="1"/>
</dbReference>
<keyword evidence="3" id="KW-1185">Reference proteome</keyword>
<evidence type="ECO:0000256" key="1">
    <source>
        <dbReference type="SAM" id="MobiDB-lite"/>
    </source>
</evidence>
<dbReference type="STRING" id="686624.SAMN04488242_1270"/>
<dbReference type="InterPro" id="IPR038555">
    <property type="entry name" value="Zincin_1_sf"/>
</dbReference>
<reference evidence="2 3" key="1">
    <citation type="submission" date="2016-10" db="EMBL/GenBank/DDBJ databases">
        <authorList>
            <person name="de Groot N.N."/>
        </authorList>
    </citation>
    <scope>NUCLEOTIDE SEQUENCE [LARGE SCALE GENOMIC DNA]</scope>
    <source>
        <strain evidence="2 3">CGMCC 1.9159</strain>
    </source>
</reference>
<dbReference type="Proteomes" id="UP000199475">
    <property type="component" value="Unassembled WGS sequence"/>
</dbReference>
<protein>
    <submittedName>
        <fullName evidence="2">Zinicin-like metallopeptidase</fullName>
    </submittedName>
</protein>
<dbReference type="AlphaFoldDB" id="A0A1G9JJJ6"/>